<dbReference type="PRINTS" id="PR00039">
    <property type="entry name" value="HTHLYSR"/>
</dbReference>
<keyword evidence="3" id="KW-0238">DNA-binding</keyword>
<accession>A0A9X1W9U2</accession>
<dbReference type="PANTHER" id="PTHR30118">
    <property type="entry name" value="HTH-TYPE TRANSCRIPTIONAL REGULATOR LEUO-RELATED"/>
    <property type="match status" value="1"/>
</dbReference>
<comment type="similarity">
    <text evidence="1">Belongs to the LysR transcriptional regulatory family.</text>
</comment>
<dbReference type="InterPro" id="IPR036390">
    <property type="entry name" value="WH_DNA-bd_sf"/>
</dbReference>
<evidence type="ECO:0000256" key="4">
    <source>
        <dbReference type="ARBA" id="ARBA00023163"/>
    </source>
</evidence>
<dbReference type="EMBL" id="JAJNNZ010000003">
    <property type="protein sequence ID" value="MCJ2376309.1"/>
    <property type="molecule type" value="Genomic_DNA"/>
</dbReference>
<dbReference type="SUPFAM" id="SSF53850">
    <property type="entry name" value="Periplasmic binding protein-like II"/>
    <property type="match status" value="1"/>
</dbReference>
<gene>
    <name evidence="6" type="ORF">LNL84_05615</name>
</gene>
<evidence type="ECO:0000313" key="6">
    <source>
        <dbReference type="EMBL" id="MCJ2376309.1"/>
    </source>
</evidence>
<evidence type="ECO:0000259" key="5">
    <source>
        <dbReference type="PROSITE" id="PS50931"/>
    </source>
</evidence>
<dbReference type="Pfam" id="PF03466">
    <property type="entry name" value="LysR_substrate"/>
    <property type="match status" value="1"/>
</dbReference>
<evidence type="ECO:0000256" key="3">
    <source>
        <dbReference type="ARBA" id="ARBA00023125"/>
    </source>
</evidence>
<dbReference type="InterPro" id="IPR000847">
    <property type="entry name" value="LysR_HTH_N"/>
</dbReference>
<dbReference type="Gene3D" id="3.40.190.10">
    <property type="entry name" value="Periplasmic binding protein-like II"/>
    <property type="match status" value="2"/>
</dbReference>
<sequence length="306" mass="34771">MAKDLFASLDLNLLRTFIVLNQERNMRKAAGRLFVSQPAVSKALQRLRNHFDDELFVKTHQGLRATEKANQLAESIGPIIDDLAVAINHSSEFDPRQLGGTIKIAISPFFLTSVASKLFAAIRHDAPDLQVQLLNWSKSTLKDITNDDVQFGLSYPISYAPKEIIQKKVAEDHFKAYVRHDHPFEKDVLNVEDAMKFELATLIAADWNLNQSNAEIEIREQGYIPKIVFRSELPSAVIEVVKNSDILFPGSQFLELDSEAGLRAIELDFDNLSFNTDLNAFYHHKNRNSMTIRWLEKKMNGILKGY</sequence>
<dbReference type="PANTHER" id="PTHR30118:SF15">
    <property type="entry name" value="TRANSCRIPTIONAL REGULATORY PROTEIN"/>
    <property type="match status" value="1"/>
</dbReference>
<dbReference type="InterPro" id="IPR036388">
    <property type="entry name" value="WH-like_DNA-bd_sf"/>
</dbReference>
<dbReference type="InterPro" id="IPR050389">
    <property type="entry name" value="LysR-type_TF"/>
</dbReference>
<evidence type="ECO:0000313" key="7">
    <source>
        <dbReference type="Proteomes" id="UP001139488"/>
    </source>
</evidence>
<dbReference type="PROSITE" id="PS50931">
    <property type="entry name" value="HTH_LYSR"/>
    <property type="match status" value="1"/>
</dbReference>
<name>A0A9X1W9U2_9VIBR</name>
<organism evidence="6 7">
    <name type="scientific">Vibrio gelatinilyticus</name>
    <dbReference type="NCBI Taxonomy" id="2893468"/>
    <lineage>
        <taxon>Bacteria</taxon>
        <taxon>Pseudomonadati</taxon>
        <taxon>Pseudomonadota</taxon>
        <taxon>Gammaproteobacteria</taxon>
        <taxon>Vibrionales</taxon>
        <taxon>Vibrionaceae</taxon>
        <taxon>Vibrio</taxon>
    </lineage>
</organism>
<keyword evidence="7" id="KW-1185">Reference proteome</keyword>
<comment type="caution">
    <text evidence="6">The sequence shown here is derived from an EMBL/GenBank/DDBJ whole genome shotgun (WGS) entry which is preliminary data.</text>
</comment>
<evidence type="ECO:0000256" key="1">
    <source>
        <dbReference type="ARBA" id="ARBA00009437"/>
    </source>
</evidence>
<dbReference type="AlphaFoldDB" id="A0A9X1W9U2"/>
<protein>
    <submittedName>
        <fullName evidence="6">LysR family transcriptional regulator</fullName>
    </submittedName>
</protein>
<dbReference type="GO" id="GO:0003700">
    <property type="term" value="F:DNA-binding transcription factor activity"/>
    <property type="evidence" value="ECO:0007669"/>
    <property type="project" value="InterPro"/>
</dbReference>
<keyword evidence="4" id="KW-0804">Transcription</keyword>
<dbReference type="SUPFAM" id="SSF46785">
    <property type="entry name" value="Winged helix' DNA-binding domain"/>
    <property type="match status" value="1"/>
</dbReference>
<dbReference type="RefSeq" id="WP_244355748.1">
    <property type="nucleotide sequence ID" value="NZ_JAJNNZ010000003.1"/>
</dbReference>
<dbReference type="Gene3D" id="1.10.10.10">
    <property type="entry name" value="Winged helix-like DNA-binding domain superfamily/Winged helix DNA-binding domain"/>
    <property type="match status" value="1"/>
</dbReference>
<keyword evidence="2" id="KW-0805">Transcription regulation</keyword>
<dbReference type="InterPro" id="IPR005119">
    <property type="entry name" value="LysR_subst-bd"/>
</dbReference>
<feature type="domain" description="HTH lysR-type" evidence="5">
    <location>
        <begin position="9"/>
        <end position="66"/>
    </location>
</feature>
<reference evidence="6" key="1">
    <citation type="submission" date="2021-11" db="EMBL/GenBank/DDBJ databases">
        <title>Vibrio ZSDE26 sp. nov. and Vibrio ZSDZ34 sp. nov., isolated from coastal seawater in Qingdao.</title>
        <authorList>
            <person name="Zhang P."/>
        </authorList>
    </citation>
    <scope>NUCLEOTIDE SEQUENCE</scope>
    <source>
        <strain evidence="6">ZSDZ34</strain>
    </source>
</reference>
<dbReference type="Proteomes" id="UP001139488">
    <property type="component" value="Unassembled WGS sequence"/>
</dbReference>
<proteinExistence type="inferred from homology"/>
<dbReference type="GO" id="GO:0003677">
    <property type="term" value="F:DNA binding"/>
    <property type="evidence" value="ECO:0007669"/>
    <property type="project" value="UniProtKB-KW"/>
</dbReference>
<evidence type="ECO:0000256" key="2">
    <source>
        <dbReference type="ARBA" id="ARBA00023015"/>
    </source>
</evidence>
<dbReference type="Pfam" id="PF00126">
    <property type="entry name" value="HTH_1"/>
    <property type="match status" value="1"/>
</dbReference>